<evidence type="ECO:0000256" key="3">
    <source>
        <dbReference type="ARBA" id="ARBA00023204"/>
    </source>
</evidence>
<dbReference type="Pfam" id="PF11967">
    <property type="entry name" value="RecO_N"/>
    <property type="match status" value="1"/>
</dbReference>
<dbReference type="Gene3D" id="2.40.50.140">
    <property type="entry name" value="Nucleic acid-binding proteins"/>
    <property type="match status" value="1"/>
</dbReference>
<feature type="domain" description="DNA replication/recombination mediator RecO N-terminal" evidence="4">
    <location>
        <begin position="1"/>
        <end position="60"/>
    </location>
</feature>
<organism evidence="5">
    <name type="scientific">marine sediment metagenome</name>
    <dbReference type="NCBI Taxonomy" id="412755"/>
    <lineage>
        <taxon>unclassified sequences</taxon>
        <taxon>metagenomes</taxon>
        <taxon>ecological metagenomes</taxon>
    </lineage>
</organism>
<dbReference type="InterPro" id="IPR012340">
    <property type="entry name" value="NA-bd_OB-fold"/>
</dbReference>
<dbReference type="GO" id="GO:0006310">
    <property type="term" value="P:DNA recombination"/>
    <property type="evidence" value="ECO:0007669"/>
    <property type="project" value="UniProtKB-KW"/>
</dbReference>
<dbReference type="EMBL" id="BARS01054795">
    <property type="protein sequence ID" value="GAG51712.1"/>
    <property type="molecule type" value="Genomic_DNA"/>
</dbReference>
<gene>
    <name evidence="5" type="ORF">S01H1_81038</name>
</gene>
<keyword evidence="2" id="KW-0233">DNA recombination</keyword>
<evidence type="ECO:0000256" key="2">
    <source>
        <dbReference type="ARBA" id="ARBA00023172"/>
    </source>
</evidence>
<dbReference type="AlphaFoldDB" id="X0YZ07"/>
<name>X0YZ07_9ZZZZ</name>
<evidence type="ECO:0000313" key="5">
    <source>
        <dbReference type="EMBL" id="GAG51712.1"/>
    </source>
</evidence>
<proteinExistence type="predicted"/>
<dbReference type="PANTHER" id="PTHR33991:SF1">
    <property type="entry name" value="DNA REPAIR PROTEIN RECO"/>
    <property type="match status" value="1"/>
</dbReference>
<evidence type="ECO:0000259" key="4">
    <source>
        <dbReference type="Pfam" id="PF11967"/>
    </source>
</evidence>
<reference evidence="5" key="1">
    <citation type="journal article" date="2014" name="Front. Microbiol.">
        <title>High frequency of phylogenetically diverse reductive dehalogenase-homologous genes in deep subseafloor sedimentary metagenomes.</title>
        <authorList>
            <person name="Kawai M."/>
            <person name="Futagami T."/>
            <person name="Toyoda A."/>
            <person name="Takaki Y."/>
            <person name="Nishi S."/>
            <person name="Hori S."/>
            <person name="Arai W."/>
            <person name="Tsubouchi T."/>
            <person name="Morono Y."/>
            <person name="Uchiyama I."/>
            <person name="Ito T."/>
            <person name="Fujiyama A."/>
            <person name="Inagaki F."/>
            <person name="Takami H."/>
        </authorList>
    </citation>
    <scope>NUCLEOTIDE SEQUENCE</scope>
    <source>
        <strain evidence="5">Expedition CK06-06</strain>
    </source>
</reference>
<dbReference type="PANTHER" id="PTHR33991">
    <property type="entry name" value="DNA REPAIR PROTEIN RECO"/>
    <property type="match status" value="1"/>
</dbReference>
<feature type="non-terminal residue" evidence="5">
    <location>
        <position position="62"/>
    </location>
</feature>
<dbReference type="InterPro" id="IPR003717">
    <property type="entry name" value="RecO"/>
</dbReference>
<evidence type="ECO:0000256" key="1">
    <source>
        <dbReference type="ARBA" id="ARBA00022763"/>
    </source>
</evidence>
<dbReference type="InterPro" id="IPR022572">
    <property type="entry name" value="DNA_rep/recomb_RecO_N"/>
</dbReference>
<accession>X0YZ07</accession>
<sequence length="62" mass="6872">MAAIHTEALILRSVDFGESDRIVHLLVPEAGRLTAIAKGARRSFKRFPGTLDLFNHLRVSAE</sequence>
<dbReference type="GO" id="GO:0043590">
    <property type="term" value="C:bacterial nucleoid"/>
    <property type="evidence" value="ECO:0007669"/>
    <property type="project" value="TreeGrafter"/>
</dbReference>
<protein>
    <recommendedName>
        <fullName evidence="4">DNA replication/recombination mediator RecO N-terminal domain-containing protein</fullName>
    </recommendedName>
</protein>
<keyword evidence="1" id="KW-0227">DNA damage</keyword>
<dbReference type="GO" id="GO:0006302">
    <property type="term" value="P:double-strand break repair"/>
    <property type="evidence" value="ECO:0007669"/>
    <property type="project" value="TreeGrafter"/>
</dbReference>
<comment type="caution">
    <text evidence="5">The sequence shown here is derived from an EMBL/GenBank/DDBJ whole genome shotgun (WGS) entry which is preliminary data.</text>
</comment>
<keyword evidence="3" id="KW-0234">DNA repair</keyword>
<dbReference type="SUPFAM" id="SSF50249">
    <property type="entry name" value="Nucleic acid-binding proteins"/>
    <property type="match status" value="1"/>
</dbReference>